<organism evidence="3 4">
    <name type="scientific">Camelina sativa</name>
    <name type="common">False flax</name>
    <name type="synonym">Myagrum sativum</name>
    <dbReference type="NCBI Taxonomy" id="90675"/>
    <lineage>
        <taxon>Eukaryota</taxon>
        <taxon>Viridiplantae</taxon>
        <taxon>Streptophyta</taxon>
        <taxon>Embryophyta</taxon>
        <taxon>Tracheophyta</taxon>
        <taxon>Spermatophyta</taxon>
        <taxon>Magnoliopsida</taxon>
        <taxon>eudicotyledons</taxon>
        <taxon>Gunneridae</taxon>
        <taxon>Pentapetalae</taxon>
        <taxon>rosids</taxon>
        <taxon>malvids</taxon>
        <taxon>Brassicales</taxon>
        <taxon>Brassicaceae</taxon>
        <taxon>Camelineae</taxon>
        <taxon>Camelina</taxon>
    </lineage>
</organism>
<dbReference type="Proteomes" id="UP000694864">
    <property type="component" value="Chromosome 12"/>
</dbReference>
<dbReference type="SMART" id="SM00256">
    <property type="entry name" value="FBOX"/>
    <property type="match status" value="1"/>
</dbReference>
<dbReference type="SUPFAM" id="SSF81383">
    <property type="entry name" value="F-box domain"/>
    <property type="match status" value="1"/>
</dbReference>
<reference evidence="3" key="1">
    <citation type="journal article" date="2014" name="Nat. Commun.">
        <title>The emerging biofuel crop Camelina sativa retains a highly undifferentiated hexaploid genome structure.</title>
        <authorList>
            <person name="Kagale S."/>
            <person name="Koh C."/>
            <person name="Nixon J."/>
            <person name="Bollina V."/>
            <person name="Clarke W.E."/>
            <person name="Tuteja R."/>
            <person name="Spillane C."/>
            <person name="Robinson S.J."/>
            <person name="Links M.G."/>
            <person name="Clarke C."/>
            <person name="Higgins E.E."/>
            <person name="Huebert T."/>
            <person name="Sharpe A.G."/>
            <person name="Parkin I.A."/>
        </authorList>
    </citation>
    <scope>NUCLEOTIDE SEQUENCE [LARGE SCALE GENOMIC DNA]</scope>
    <source>
        <strain evidence="3">cv. DH55</strain>
    </source>
</reference>
<dbReference type="RefSeq" id="XP_010451127.1">
    <property type="nucleotide sequence ID" value="XM_010452825.1"/>
</dbReference>
<reference evidence="4" key="2">
    <citation type="submission" date="2025-08" db="UniProtKB">
        <authorList>
            <consortium name="RefSeq"/>
        </authorList>
    </citation>
    <scope>IDENTIFICATION</scope>
    <source>
        <tissue evidence="4">Leaf</tissue>
    </source>
</reference>
<dbReference type="PROSITE" id="PS50181">
    <property type="entry name" value="FBOX"/>
    <property type="match status" value="1"/>
</dbReference>
<evidence type="ECO:0000313" key="4">
    <source>
        <dbReference type="RefSeq" id="XP_010451127.1"/>
    </source>
</evidence>
<dbReference type="Pfam" id="PF00646">
    <property type="entry name" value="F-box"/>
    <property type="match status" value="1"/>
</dbReference>
<dbReference type="InterPro" id="IPR015915">
    <property type="entry name" value="Kelch-typ_b-propeller"/>
</dbReference>
<protein>
    <submittedName>
        <fullName evidence="4">F-box/kelch-repeat protein At4g29370-like</fullName>
    </submittedName>
</protein>
<dbReference type="CDD" id="cd22152">
    <property type="entry name" value="F-box_AtAFR-like"/>
    <property type="match status" value="1"/>
</dbReference>
<gene>
    <name evidence="4" type="primary">LOC104733229</name>
</gene>
<dbReference type="InterPro" id="IPR006652">
    <property type="entry name" value="Kelch_1"/>
</dbReference>
<dbReference type="PANTHER" id="PTHR24414:SF23">
    <property type="entry name" value="F-BOX_KELCH-REPEAT PROTEIN SKIP6"/>
    <property type="match status" value="1"/>
</dbReference>
<dbReference type="InterPro" id="IPR057499">
    <property type="entry name" value="Kelch_FKB95"/>
</dbReference>
<dbReference type="SUPFAM" id="SSF117281">
    <property type="entry name" value="Kelch motif"/>
    <property type="match status" value="1"/>
</dbReference>
<keyword evidence="3" id="KW-1185">Reference proteome</keyword>
<dbReference type="InterPro" id="IPR050354">
    <property type="entry name" value="F-box/kelch-repeat_ARATH"/>
</dbReference>
<evidence type="ECO:0000256" key="1">
    <source>
        <dbReference type="SAM" id="MobiDB-lite"/>
    </source>
</evidence>
<sequence>MMISGAGGEVKPSHKKKTPPQCDESSSFSPLPYELIVECFARISKSHYPSLSLVSKTFHSLLSSPELYAGRSKTNDICLYICLRLPKRPCPRWFSLWIKPNRTPTKSSGNFMVPISSSSDSLPASKSTVAMGSDIYAIGGTVAPSSAVRIFDCRRHTWRDAPNMMVARSNPVACVLGDKIYVMGGCEGSDKSTDWSEVFDTKTQTWRLIPNHDAEAKEDNVMYCRCGSGYIMWYDSVGEKWRYVQGLDKLMKYNYSRSCRLIEIVNCGGKIAFMWETCVLSRRCPNKKIVCGMVAFERLQNEICGKIKWLHGVHTLPNSYKVLRCLAVSV</sequence>
<feature type="domain" description="F-box" evidence="2">
    <location>
        <begin position="25"/>
        <end position="71"/>
    </location>
</feature>
<dbReference type="InterPro" id="IPR036047">
    <property type="entry name" value="F-box-like_dom_sf"/>
</dbReference>
<dbReference type="Pfam" id="PF25210">
    <property type="entry name" value="Kelch_FKB95"/>
    <property type="match status" value="1"/>
</dbReference>
<dbReference type="InterPro" id="IPR001810">
    <property type="entry name" value="F-box_dom"/>
</dbReference>
<dbReference type="Gene3D" id="2.130.10.80">
    <property type="entry name" value="Galactose oxidase/kelch, beta-propeller"/>
    <property type="match status" value="1"/>
</dbReference>
<dbReference type="InterPro" id="IPR037293">
    <property type="entry name" value="Gal_Oxidase_central_sf"/>
</dbReference>
<proteinExistence type="predicted"/>
<dbReference type="SMART" id="SM00612">
    <property type="entry name" value="Kelch"/>
    <property type="match status" value="2"/>
</dbReference>
<name>A0ABM0V5L1_CAMSA</name>
<evidence type="ECO:0000259" key="2">
    <source>
        <dbReference type="PROSITE" id="PS50181"/>
    </source>
</evidence>
<accession>A0ABM0V5L1</accession>
<evidence type="ECO:0000313" key="3">
    <source>
        <dbReference type="Proteomes" id="UP000694864"/>
    </source>
</evidence>
<feature type="region of interest" description="Disordered" evidence="1">
    <location>
        <begin position="1"/>
        <end position="27"/>
    </location>
</feature>
<dbReference type="GeneID" id="104733229"/>
<dbReference type="PANTHER" id="PTHR24414">
    <property type="entry name" value="F-BOX/KELCH-REPEAT PROTEIN SKIP4"/>
    <property type="match status" value="1"/>
</dbReference>